<organism evidence="10">
    <name type="scientific">Blautia glucerasea</name>
    <dbReference type="NCBI Taxonomy" id="536633"/>
    <lineage>
        <taxon>Bacteria</taxon>
        <taxon>Bacillati</taxon>
        <taxon>Bacillota</taxon>
        <taxon>Clostridia</taxon>
        <taxon>Lachnospirales</taxon>
        <taxon>Lachnospiraceae</taxon>
        <taxon>Blautia</taxon>
    </lineage>
</organism>
<dbReference type="RefSeq" id="WP_156355271.1">
    <property type="nucleotide sequence ID" value="NZ_CACRST010000025.1"/>
</dbReference>
<dbReference type="Gene3D" id="3.30.565.10">
    <property type="entry name" value="Histidine kinase-like ATPase, C-terminal domain"/>
    <property type="match status" value="1"/>
</dbReference>
<dbReference type="PRINTS" id="PR00344">
    <property type="entry name" value="BCTRLSENSOR"/>
</dbReference>
<dbReference type="FunFam" id="3.30.565.10:FF:000006">
    <property type="entry name" value="Sensor histidine kinase WalK"/>
    <property type="match status" value="1"/>
</dbReference>
<dbReference type="InterPro" id="IPR036890">
    <property type="entry name" value="HATPase_C_sf"/>
</dbReference>
<dbReference type="SMART" id="SM00387">
    <property type="entry name" value="HATPase_c"/>
    <property type="match status" value="1"/>
</dbReference>
<keyword evidence="8" id="KW-1133">Transmembrane helix</keyword>
<dbReference type="PROSITE" id="PS50109">
    <property type="entry name" value="HIS_KIN"/>
    <property type="match status" value="1"/>
</dbReference>
<evidence type="ECO:0000256" key="1">
    <source>
        <dbReference type="ARBA" id="ARBA00000085"/>
    </source>
</evidence>
<dbReference type="PANTHER" id="PTHR45453">
    <property type="entry name" value="PHOSPHATE REGULON SENSOR PROTEIN PHOR"/>
    <property type="match status" value="1"/>
</dbReference>
<evidence type="ECO:0000256" key="7">
    <source>
        <dbReference type="ARBA" id="ARBA00023012"/>
    </source>
</evidence>
<protein>
    <recommendedName>
        <fullName evidence="3">histidine kinase</fullName>
        <ecNumber evidence="3">2.7.13.3</ecNumber>
    </recommendedName>
</protein>
<dbReference type="Pfam" id="PF00512">
    <property type="entry name" value="HisKA"/>
    <property type="match status" value="1"/>
</dbReference>
<sequence>MKLWKQTVALMLATLLGTLVLVGGLGLYIIGERNLTNAASTYARQMNASASMLEQFWDSVRYAQMTEVGRRSYREFQFRLCCGEGFILIDDETGKAAENLTAYNLKDVHALDLTGKEAGSVYRLQKIKNHMLLLQRKKLISPEGYSLLSIRDISEIFQELLVTGLWFLGICSIIFFLAGIFIWKMMRRTLRRMEELQEVAGKQEMLLGALSHEMKTPLTSIIGYSDTLRAVNLSGEQKDRALEHISREGKRLEALSAKMLQMLGLYRNDAIEKTPCSVQEIFRRIVQLEEKKADMLLLIKGEDFIMEMDQALMESLLLNLMDNAIKASESGKAIILNSGKLETEKYIQVRDFGRGIPEEELDKIKEPFYMVDKSRSRQQGGAGLGLALCVKIAELHKGRLEIKSREGKGTCVTVYFPLK</sequence>
<keyword evidence="5 10" id="KW-0808">Transferase</keyword>
<comment type="catalytic activity">
    <reaction evidence="1">
        <text>ATP + protein L-histidine = ADP + protein N-phospho-L-histidine.</text>
        <dbReference type="EC" id="2.7.13.3"/>
    </reaction>
</comment>
<dbReference type="InterPro" id="IPR003594">
    <property type="entry name" value="HATPase_dom"/>
</dbReference>
<dbReference type="Pfam" id="PF02518">
    <property type="entry name" value="HATPase_c"/>
    <property type="match status" value="1"/>
</dbReference>
<dbReference type="SMART" id="SM00388">
    <property type="entry name" value="HisKA"/>
    <property type="match status" value="1"/>
</dbReference>
<evidence type="ECO:0000313" key="10">
    <source>
        <dbReference type="EMBL" id="VYT29263.1"/>
    </source>
</evidence>
<dbReference type="CDD" id="cd00082">
    <property type="entry name" value="HisKA"/>
    <property type="match status" value="1"/>
</dbReference>
<feature type="transmembrane region" description="Helical" evidence="8">
    <location>
        <begin position="7"/>
        <end position="30"/>
    </location>
</feature>
<dbReference type="InterPro" id="IPR050351">
    <property type="entry name" value="BphY/WalK/GraS-like"/>
</dbReference>
<keyword evidence="8" id="KW-0472">Membrane</keyword>
<dbReference type="SUPFAM" id="SSF47384">
    <property type="entry name" value="Homodimeric domain of signal transducing histidine kinase"/>
    <property type="match status" value="1"/>
</dbReference>
<dbReference type="GO" id="GO:0000155">
    <property type="term" value="F:phosphorelay sensor kinase activity"/>
    <property type="evidence" value="ECO:0007669"/>
    <property type="project" value="InterPro"/>
</dbReference>
<dbReference type="InterPro" id="IPR036097">
    <property type="entry name" value="HisK_dim/P_sf"/>
</dbReference>
<dbReference type="InterPro" id="IPR004358">
    <property type="entry name" value="Sig_transdc_His_kin-like_C"/>
</dbReference>
<dbReference type="GO" id="GO:0005886">
    <property type="term" value="C:plasma membrane"/>
    <property type="evidence" value="ECO:0007669"/>
    <property type="project" value="TreeGrafter"/>
</dbReference>
<dbReference type="EC" id="2.7.13.3" evidence="3"/>
<keyword evidence="4" id="KW-0597">Phosphoprotein</keyword>
<dbReference type="Gene3D" id="1.10.287.130">
    <property type="match status" value="1"/>
</dbReference>
<dbReference type="GO" id="GO:0004721">
    <property type="term" value="F:phosphoprotein phosphatase activity"/>
    <property type="evidence" value="ECO:0007669"/>
    <property type="project" value="TreeGrafter"/>
</dbReference>
<dbReference type="InterPro" id="IPR003661">
    <property type="entry name" value="HisK_dim/P_dom"/>
</dbReference>
<dbReference type="SUPFAM" id="SSF55874">
    <property type="entry name" value="ATPase domain of HSP90 chaperone/DNA topoisomerase II/histidine kinase"/>
    <property type="match status" value="1"/>
</dbReference>
<dbReference type="EMBL" id="CACRST010000025">
    <property type="protein sequence ID" value="VYT29263.1"/>
    <property type="molecule type" value="Genomic_DNA"/>
</dbReference>
<feature type="transmembrane region" description="Helical" evidence="8">
    <location>
        <begin position="164"/>
        <end position="183"/>
    </location>
</feature>
<feature type="domain" description="Histidine kinase" evidence="9">
    <location>
        <begin position="209"/>
        <end position="419"/>
    </location>
</feature>
<evidence type="ECO:0000259" key="9">
    <source>
        <dbReference type="PROSITE" id="PS50109"/>
    </source>
</evidence>
<evidence type="ECO:0000256" key="3">
    <source>
        <dbReference type="ARBA" id="ARBA00012438"/>
    </source>
</evidence>
<dbReference type="AlphaFoldDB" id="A0A6N2VIC1"/>
<evidence type="ECO:0000256" key="6">
    <source>
        <dbReference type="ARBA" id="ARBA00022777"/>
    </source>
</evidence>
<keyword evidence="8" id="KW-0812">Transmembrane</keyword>
<accession>A0A6N2VIC1</accession>
<evidence type="ECO:0000256" key="5">
    <source>
        <dbReference type="ARBA" id="ARBA00022679"/>
    </source>
</evidence>
<gene>
    <name evidence="10" type="primary">phoR_12</name>
    <name evidence="10" type="ORF">BGLFYP119_02684</name>
</gene>
<evidence type="ECO:0000256" key="2">
    <source>
        <dbReference type="ARBA" id="ARBA00004370"/>
    </source>
</evidence>
<keyword evidence="7" id="KW-0902">Two-component regulatory system</keyword>
<comment type="subcellular location">
    <subcellularLocation>
        <location evidence="2">Membrane</location>
    </subcellularLocation>
</comment>
<reference evidence="10" key="1">
    <citation type="submission" date="2019-11" db="EMBL/GenBank/DDBJ databases">
        <authorList>
            <person name="Feng L."/>
        </authorList>
    </citation>
    <scope>NUCLEOTIDE SEQUENCE</scope>
    <source>
        <strain evidence="10">BgluceraseaLFYP119</strain>
    </source>
</reference>
<evidence type="ECO:0000256" key="8">
    <source>
        <dbReference type="SAM" id="Phobius"/>
    </source>
</evidence>
<dbReference type="GO" id="GO:0016036">
    <property type="term" value="P:cellular response to phosphate starvation"/>
    <property type="evidence" value="ECO:0007669"/>
    <property type="project" value="TreeGrafter"/>
</dbReference>
<name>A0A6N2VIC1_9FIRM</name>
<evidence type="ECO:0000256" key="4">
    <source>
        <dbReference type="ARBA" id="ARBA00022553"/>
    </source>
</evidence>
<dbReference type="PANTHER" id="PTHR45453:SF1">
    <property type="entry name" value="PHOSPHATE REGULON SENSOR PROTEIN PHOR"/>
    <property type="match status" value="1"/>
</dbReference>
<dbReference type="InterPro" id="IPR005467">
    <property type="entry name" value="His_kinase_dom"/>
</dbReference>
<dbReference type="CDD" id="cd00075">
    <property type="entry name" value="HATPase"/>
    <property type="match status" value="1"/>
</dbReference>
<keyword evidence="6" id="KW-0418">Kinase</keyword>
<proteinExistence type="predicted"/>